<dbReference type="Gene3D" id="3.40.50.300">
    <property type="entry name" value="P-loop containing nucleotide triphosphate hydrolases"/>
    <property type="match status" value="1"/>
</dbReference>
<dbReference type="GO" id="GO:0012505">
    <property type="term" value="C:endomembrane system"/>
    <property type="evidence" value="ECO:0007669"/>
    <property type="project" value="UniProtKB-SubCell"/>
</dbReference>
<dbReference type="SUPFAM" id="SSF52540">
    <property type="entry name" value="P-loop containing nucleoside triphosphate hydrolases"/>
    <property type="match status" value="1"/>
</dbReference>
<evidence type="ECO:0000256" key="12">
    <source>
        <dbReference type="ARBA" id="ARBA00052227"/>
    </source>
</evidence>
<keyword evidence="10" id="KW-0067">ATP-binding</keyword>
<evidence type="ECO:0000313" key="17">
    <source>
        <dbReference type="Proteomes" id="UP000501690"/>
    </source>
</evidence>
<dbReference type="PROSITE" id="PS51649">
    <property type="entry name" value="NPH3"/>
    <property type="match status" value="1"/>
</dbReference>
<evidence type="ECO:0000256" key="13">
    <source>
        <dbReference type="PROSITE-ProRule" id="PRU00982"/>
    </source>
</evidence>
<keyword evidence="6" id="KW-0028">Amino-acid biosynthesis</keyword>
<dbReference type="Gene3D" id="3.30.710.10">
    <property type="entry name" value="Potassium Channel Kv1.1, Chain A"/>
    <property type="match status" value="1"/>
</dbReference>
<evidence type="ECO:0000256" key="2">
    <source>
        <dbReference type="ARBA" id="ARBA00004806"/>
    </source>
</evidence>
<reference evidence="16 17" key="1">
    <citation type="submission" date="2019-04" db="EMBL/GenBank/DDBJ databases">
        <title>An improved genome assembly and genetic linkage map for asparagus bean, Vigna unguiculata ssp. sesquipedialis.</title>
        <authorList>
            <person name="Xia Q."/>
            <person name="Zhang R."/>
            <person name="Dong Y."/>
        </authorList>
    </citation>
    <scope>NUCLEOTIDE SEQUENCE [LARGE SCALE GENOMIC DNA]</scope>
    <source>
        <tissue evidence="16">Leaf</tissue>
    </source>
</reference>
<dbReference type="SMART" id="SM00225">
    <property type="entry name" value="BTB"/>
    <property type="match status" value="1"/>
</dbReference>
<dbReference type="InterPro" id="IPR027356">
    <property type="entry name" value="NPH3_dom"/>
</dbReference>
<evidence type="ECO:0000256" key="8">
    <source>
        <dbReference type="ARBA" id="ARBA00022741"/>
    </source>
</evidence>
<dbReference type="GO" id="GO:0019344">
    <property type="term" value="P:cysteine biosynthetic process"/>
    <property type="evidence" value="ECO:0007669"/>
    <property type="project" value="UniProtKB-KW"/>
</dbReference>
<dbReference type="HAMAP" id="MF_00065">
    <property type="entry name" value="Adenylyl_sulf_kinase"/>
    <property type="match status" value="1"/>
</dbReference>
<comment type="pathway">
    <text evidence="2">Sulfur metabolism; hydrogen sulfide biosynthesis; sulfite from sulfate: step 2/3.</text>
</comment>
<keyword evidence="7" id="KW-0808">Transferase</keyword>
<keyword evidence="11" id="KW-0198">Cysteine biosynthesis</keyword>
<organism evidence="16 17">
    <name type="scientific">Vigna unguiculata</name>
    <name type="common">Cowpea</name>
    <dbReference type="NCBI Taxonomy" id="3917"/>
    <lineage>
        <taxon>Eukaryota</taxon>
        <taxon>Viridiplantae</taxon>
        <taxon>Streptophyta</taxon>
        <taxon>Embryophyta</taxon>
        <taxon>Tracheophyta</taxon>
        <taxon>Spermatophyta</taxon>
        <taxon>Magnoliopsida</taxon>
        <taxon>eudicotyledons</taxon>
        <taxon>Gunneridae</taxon>
        <taxon>Pentapetalae</taxon>
        <taxon>rosids</taxon>
        <taxon>fabids</taxon>
        <taxon>Fabales</taxon>
        <taxon>Fabaceae</taxon>
        <taxon>Papilionoideae</taxon>
        <taxon>50 kb inversion clade</taxon>
        <taxon>NPAAA clade</taxon>
        <taxon>indigoferoid/millettioid clade</taxon>
        <taxon>Phaseoleae</taxon>
        <taxon>Vigna</taxon>
    </lineage>
</organism>
<evidence type="ECO:0000256" key="11">
    <source>
        <dbReference type="ARBA" id="ARBA00023192"/>
    </source>
</evidence>
<evidence type="ECO:0000259" key="15">
    <source>
        <dbReference type="PROSITE" id="PS51649"/>
    </source>
</evidence>
<comment type="catalytic activity">
    <reaction evidence="12">
        <text>adenosine 5'-phosphosulfate + ATP = 3'-phosphoadenylyl sulfate + ADP + H(+)</text>
        <dbReference type="Rhea" id="RHEA:24152"/>
        <dbReference type="ChEBI" id="CHEBI:15378"/>
        <dbReference type="ChEBI" id="CHEBI:30616"/>
        <dbReference type="ChEBI" id="CHEBI:58243"/>
        <dbReference type="ChEBI" id="CHEBI:58339"/>
        <dbReference type="ChEBI" id="CHEBI:456216"/>
        <dbReference type="EC" id="2.7.1.25"/>
    </reaction>
    <physiologicalReaction direction="left-to-right" evidence="12">
        <dbReference type="Rhea" id="RHEA:24153"/>
    </physiologicalReaction>
</comment>
<name>A0A4D6LR31_VIGUN</name>
<evidence type="ECO:0000256" key="1">
    <source>
        <dbReference type="ARBA" id="ARBA00004184"/>
    </source>
</evidence>
<sequence>MRALKQFETIETIYEEEHSFSSPSPSSSSSPPSSLHPIVNAWSLHYTSEPNVLILVQGTCFRLHQDRMISQSSYLKQRLMGVSNVTISPPLNITAETFATVADFCYTHKIHLTPSNIAAIKVAAELLGMTEGENLCEVTESYFERVIGVDASLVIRSCVTMLPEAETTASLVSRCIEAMIWNGDVSFLDDVIEMPSQDFQMVASYLNKRLPNHDALYKIIDFYLKEIKCDKLREEQQIDICNNLDCSKLSHHILVECIQNPRMSLKFIMGAILMEHLKTRDSLVAATTTITHKTERTSLRQILQQDTTPYHTTNIEEVMDSTYYRIQSLEKELIDMKNHLQHHHDFMNGNKNNNVLNQERSMSFHFEPPEDSKIQRGGRGSISSSSFMLDNRITKKHNKLEMFVANKTSLEITRFFPYKFINSLKNAFGCRIQRQTKRSKNLSEKSSIGNSMNILWHECPIQKLDREHLLQQKGCVIWLTGLSGSGKSTLACFLSRSLHSRGKLTYILDGDNMRHGLNRDLSFRAEDRSENIRRIGEVAKLLADAGLICIASLISPYRKDRDACRALLPNGNFIEVFIDVPLEVCEARDPKGLYKLARAGKIKGFTGIDDPYEPPSSCEIVLQQQGSECTSLGDMTKIVISYLDKNGYLRA</sequence>
<keyword evidence="17" id="KW-1185">Reference proteome</keyword>
<dbReference type="GO" id="GO:0005524">
    <property type="term" value="F:ATP binding"/>
    <property type="evidence" value="ECO:0007669"/>
    <property type="project" value="UniProtKB-KW"/>
</dbReference>
<dbReference type="GO" id="GO:0000103">
    <property type="term" value="P:sulfate assimilation"/>
    <property type="evidence" value="ECO:0007669"/>
    <property type="project" value="InterPro"/>
</dbReference>
<evidence type="ECO:0000256" key="10">
    <source>
        <dbReference type="ARBA" id="ARBA00022840"/>
    </source>
</evidence>
<evidence type="ECO:0000256" key="5">
    <source>
        <dbReference type="ARBA" id="ARBA00012121"/>
    </source>
</evidence>
<dbReference type="PANTHER" id="PTHR11055:SF76">
    <property type="entry name" value="ADENYLYL-SULFATE KINASE"/>
    <property type="match status" value="1"/>
</dbReference>
<comment type="pathway">
    <text evidence="3">Protein modification; protein ubiquitination.</text>
</comment>
<dbReference type="InterPro" id="IPR002891">
    <property type="entry name" value="APS"/>
</dbReference>
<dbReference type="EMBL" id="CP039348">
    <property type="protein sequence ID" value="QCD91409.1"/>
    <property type="molecule type" value="Genomic_DNA"/>
</dbReference>
<feature type="domain" description="BTB" evidence="14">
    <location>
        <begin position="50"/>
        <end position="114"/>
    </location>
</feature>
<evidence type="ECO:0000256" key="7">
    <source>
        <dbReference type="ARBA" id="ARBA00022679"/>
    </source>
</evidence>
<keyword evidence="9 16" id="KW-0418">Kinase</keyword>
<dbReference type="InterPro" id="IPR000210">
    <property type="entry name" value="BTB/POZ_dom"/>
</dbReference>
<comment type="similarity">
    <text evidence="4">Belongs to the APS kinase family.</text>
</comment>
<dbReference type="FunFam" id="3.40.50.300:FF:000629">
    <property type="entry name" value="Adenylyl-sulfate kinase"/>
    <property type="match status" value="1"/>
</dbReference>
<protein>
    <recommendedName>
        <fullName evidence="5">adenylyl-sulfate kinase</fullName>
        <ecNumber evidence="5">2.7.1.25</ecNumber>
    </recommendedName>
</protein>
<evidence type="ECO:0000313" key="16">
    <source>
        <dbReference type="EMBL" id="QCD91409.1"/>
    </source>
</evidence>
<comment type="subcellular location">
    <subcellularLocation>
        <location evidence="1">Endomembrane system</location>
        <topology evidence="1">Peripheral membrane protein</topology>
    </subcellularLocation>
</comment>
<dbReference type="InterPro" id="IPR011333">
    <property type="entry name" value="SKP1/BTB/POZ_sf"/>
</dbReference>
<accession>A0A4D6LR31</accession>
<keyword evidence="8" id="KW-0547">Nucleotide-binding</keyword>
<feature type="domain" description="NPH3" evidence="15">
    <location>
        <begin position="209"/>
        <end position="278"/>
    </location>
</feature>
<evidence type="ECO:0000256" key="3">
    <source>
        <dbReference type="ARBA" id="ARBA00004906"/>
    </source>
</evidence>
<evidence type="ECO:0000256" key="4">
    <source>
        <dbReference type="ARBA" id="ARBA00007008"/>
    </source>
</evidence>
<dbReference type="PROSITE" id="PS50097">
    <property type="entry name" value="BTB"/>
    <property type="match status" value="1"/>
</dbReference>
<dbReference type="GO" id="GO:0005737">
    <property type="term" value="C:cytoplasm"/>
    <property type="evidence" value="ECO:0007669"/>
    <property type="project" value="UniProtKB-ARBA"/>
</dbReference>
<proteinExistence type="inferred from homology"/>
<dbReference type="Pfam" id="PF00651">
    <property type="entry name" value="BTB"/>
    <property type="match status" value="1"/>
</dbReference>
<dbReference type="EC" id="2.7.1.25" evidence="5"/>
<comment type="similarity">
    <text evidence="13">Belongs to the NPH3 family.</text>
</comment>
<dbReference type="Pfam" id="PF03000">
    <property type="entry name" value="NPH3"/>
    <property type="match status" value="1"/>
</dbReference>
<dbReference type="InterPro" id="IPR027417">
    <property type="entry name" value="P-loop_NTPase"/>
</dbReference>
<dbReference type="Proteomes" id="UP000501690">
    <property type="component" value="Linkage Group LG4"/>
</dbReference>
<dbReference type="PANTHER" id="PTHR11055">
    <property type="entry name" value="BIFUNCTIONAL 3'-PHOSPHOADENOSINE 5'-PHOSPHOSULFATE SYNTHASE"/>
    <property type="match status" value="1"/>
</dbReference>
<dbReference type="SUPFAM" id="SSF54695">
    <property type="entry name" value="POZ domain"/>
    <property type="match status" value="1"/>
</dbReference>
<dbReference type="AlphaFoldDB" id="A0A4D6LR31"/>
<dbReference type="NCBIfam" id="TIGR00455">
    <property type="entry name" value="apsK"/>
    <property type="match status" value="1"/>
</dbReference>
<dbReference type="InterPro" id="IPR059117">
    <property type="entry name" value="APS_kinase_dom"/>
</dbReference>
<dbReference type="NCBIfam" id="NF003013">
    <property type="entry name" value="PRK03846.1"/>
    <property type="match status" value="1"/>
</dbReference>
<gene>
    <name evidence="16" type="ORF">DEO72_LG4g2374</name>
</gene>
<dbReference type="CDD" id="cd02027">
    <property type="entry name" value="APSK"/>
    <property type="match status" value="1"/>
</dbReference>
<dbReference type="GO" id="GO:0004020">
    <property type="term" value="F:adenylylsulfate kinase activity"/>
    <property type="evidence" value="ECO:0007669"/>
    <property type="project" value="UniProtKB-EC"/>
</dbReference>
<evidence type="ECO:0000256" key="9">
    <source>
        <dbReference type="ARBA" id="ARBA00022777"/>
    </source>
</evidence>
<evidence type="ECO:0000259" key="14">
    <source>
        <dbReference type="PROSITE" id="PS50097"/>
    </source>
</evidence>
<dbReference type="Pfam" id="PF01583">
    <property type="entry name" value="APS_kinase"/>
    <property type="match status" value="1"/>
</dbReference>
<evidence type="ECO:0000256" key="6">
    <source>
        <dbReference type="ARBA" id="ARBA00022605"/>
    </source>
</evidence>